<dbReference type="Gene3D" id="1.25.40.900">
    <property type="match status" value="1"/>
</dbReference>
<dbReference type="InterPro" id="IPR041662">
    <property type="entry name" value="SusD-like_2"/>
</dbReference>
<dbReference type="Gene3D" id="1.25.40.390">
    <property type="match status" value="1"/>
</dbReference>
<dbReference type="SUPFAM" id="SSF48452">
    <property type="entry name" value="TPR-like"/>
    <property type="match status" value="1"/>
</dbReference>
<dbReference type="Pfam" id="PF12771">
    <property type="entry name" value="SusD-like_2"/>
    <property type="match status" value="1"/>
</dbReference>
<dbReference type="Proteomes" id="UP001497602">
    <property type="component" value="Unassembled WGS sequence"/>
</dbReference>
<reference evidence="1 2" key="1">
    <citation type="submission" date="2024-05" db="EMBL/GenBank/DDBJ databases">
        <authorList>
            <person name="Duchaud E."/>
        </authorList>
    </citation>
    <scope>NUCLEOTIDE SEQUENCE [LARGE SCALE GENOMIC DNA]</scope>
    <source>
        <strain evidence="1">Ena-SAMPLE-TAB-13-05-2024-13:56:06:370-140305</strain>
    </source>
</reference>
<dbReference type="InterPro" id="IPR011990">
    <property type="entry name" value="TPR-like_helical_dom_sf"/>
</dbReference>
<name>A0ABM9PRJ1_9FLAO</name>
<organism evidence="1 2">
    <name type="scientific">Tenacibaculum vairaonense</name>
    <dbReference type="NCBI Taxonomy" id="3137860"/>
    <lineage>
        <taxon>Bacteria</taxon>
        <taxon>Pseudomonadati</taxon>
        <taxon>Bacteroidota</taxon>
        <taxon>Flavobacteriia</taxon>
        <taxon>Flavobacteriales</taxon>
        <taxon>Flavobacteriaceae</taxon>
        <taxon>Tenacibaculum</taxon>
    </lineage>
</organism>
<dbReference type="EMBL" id="CAXJRC010000044">
    <property type="protein sequence ID" value="CAL2108390.1"/>
    <property type="molecule type" value="Genomic_DNA"/>
</dbReference>
<dbReference type="PROSITE" id="PS51257">
    <property type="entry name" value="PROKAR_LIPOPROTEIN"/>
    <property type="match status" value="1"/>
</dbReference>
<evidence type="ECO:0008006" key="3">
    <source>
        <dbReference type="Google" id="ProtNLM"/>
    </source>
</evidence>
<sequence>MRTKISFFIISVMLFLSCDSSFEEINFNKNNLTTDVNLPANLLIKGTMLADIAINASHLQRISAMWSGQYKGEILLYDALHNYSISTEECDSAWGYLYNGILKQNALINRSLPTEPISRQLLIGGISKIIEAHAVGTAAAIWGDIPYSDAITNQDNPQYDPKFDKQSEVYVRLQLVLDNAITELTTSGVGTSLPEDIFFQGDPTKWAQVAYTLKARYYLQTKQYSLAYNAALNGISSNANTMKFVPPSGDTGAENLLYRFMLGRAGYMTTNTDNYSAGLLGTTASYNRNNAKTNEQARNKYYTDTRHRSSTTKRITGELTHMYLVSYQENLLILAETGARTVDFNTGLNNLNQVRQLTASGVLFDKVNASDVLQYDDYVATDFDNGGIENADNINSTRALLREIIEERYVTGFGTFIPFNDARRLRKSDSDIAVPFPLNNNSVTKHPERFPYSQNAINANSNTPKNIDIYSTTEVNQ</sequence>
<accession>A0ABM9PRJ1</accession>
<protein>
    <recommendedName>
        <fullName evidence="3">SusD/RagB family nutrient-binding outer membrane lipoprotein</fullName>
    </recommendedName>
</protein>
<keyword evidence="2" id="KW-1185">Reference proteome</keyword>
<dbReference type="RefSeq" id="WP_348739985.1">
    <property type="nucleotide sequence ID" value="NZ_CAXJRC010000044.1"/>
</dbReference>
<evidence type="ECO:0000313" key="1">
    <source>
        <dbReference type="EMBL" id="CAL2108390.1"/>
    </source>
</evidence>
<evidence type="ECO:0000313" key="2">
    <source>
        <dbReference type="Proteomes" id="UP001497602"/>
    </source>
</evidence>
<gene>
    <name evidence="1" type="ORF">T190115A13A_70163</name>
</gene>
<proteinExistence type="predicted"/>
<comment type="caution">
    <text evidence="1">The sequence shown here is derived from an EMBL/GenBank/DDBJ whole genome shotgun (WGS) entry which is preliminary data.</text>
</comment>